<reference evidence="2 3" key="1">
    <citation type="submission" date="2024-01" db="EMBL/GenBank/DDBJ databases">
        <authorList>
            <person name="Allen C."/>
            <person name="Tagirdzhanova G."/>
        </authorList>
    </citation>
    <scope>NUCLEOTIDE SEQUENCE [LARGE SCALE GENOMIC DNA]</scope>
</reference>
<feature type="region of interest" description="Disordered" evidence="1">
    <location>
        <begin position="1"/>
        <end position="90"/>
    </location>
</feature>
<feature type="region of interest" description="Disordered" evidence="1">
    <location>
        <begin position="278"/>
        <end position="525"/>
    </location>
</feature>
<dbReference type="EMBL" id="CAWUHD010000060">
    <property type="protein sequence ID" value="CAK7225466.1"/>
    <property type="molecule type" value="Genomic_DNA"/>
</dbReference>
<feature type="region of interest" description="Disordered" evidence="1">
    <location>
        <begin position="126"/>
        <end position="147"/>
    </location>
</feature>
<accession>A0ABP0C1H7</accession>
<sequence length="525" mass="58025">MNNDQFRKLAFGSGTSSSNNNAGNNNTNSANAPKALGSRQKASIPMTPRHGDVSRVAFARQMAERYSTNNHDANKDQKPKFRTSRPRGTKFAEGYVDRAKLRAVNDGGEDTATKGLDFDLLHRAKEGGQRGDQSEEEDAPSAEDVDDEFERIEDAEVQAIKHEKTKKKGQYSTVAPAAGQKRSRDQILAEMKAAREAAKQAKAAEPALGSRFKKIGAPQTAGSRIEIDSRGREVLILVDEDGHEKRKVRKAAEVVEDKPEGPVLGMEVPEFYRKKQEAEAAAAAAKEVDIFDDVGSDYDPLAGMDDDEEDSDEDEREKAQDEDKGGRDGYDTKRRRRSSASGRDDGEVSDASDNNRRRRRSPSEERQPSTKEEKAALRKANYFGNSTLLSESTSRGGPSLNDPSVLAALRKAKQMREATESEAKAQVLSKEAEREARLKKLLQSSERDAEDLDMGFGANRLDDTEDMEGEGGKKVKLSKWRSGDLGGDDGEEDGGKRKRGGKKRKGDENNADDVMRVRERRREEK</sequence>
<feature type="compositionally biased region" description="Basic and acidic residues" evidence="1">
    <location>
        <begin position="414"/>
        <end position="423"/>
    </location>
</feature>
<feature type="compositionally biased region" description="Low complexity" evidence="1">
    <location>
        <begin position="12"/>
        <end position="32"/>
    </location>
</feature>
<evidence type="ECO:0008006" key="4">
    <source>
        <dbReference type="Google" id="ProtNLM"/>
    </source>
</evidence>
<organism evidence="2 3">
    <name type="scientific">Sporothrix eucalyptigena</name>
    <dbReference type="NCBI Taxonomy" id="1812306"/>
    <lineage>
        <taxon>Eukaryota</taxon>
        <taxon>Fungi</taxon>
        <taxon>Dikarya</taxon>
        <taxon>Ascomycota</taxon>
        <taxon>Pezizomycotina</taxon>
        <taxon>Sordariomycetes</taxon>
        <taxon>Sordariomycetidae</taxon>
        <taxon>Ophiostomatales</taxon>
        <taxon>Ophiostomataceae</taxon>
        <taxon>Sporothrix</taxon>
    </lineage>
</organism>
<feature type="region of interest" description="Disordered" evidence="1">
    <location>
        <begin position="162"/>
        <end position="184"/>
    </location>
</feature>
<feature type="compositionally biased region" description="Basic and acidic residues" evidence="1">
    <location>
        <begin position="361"/>
        <end position="376"/>
    </location>
</feature>
<evidence type="ECO:0000256" key="1">
    <source>
        <dbReference type="SAM" id="MobiDB-lite"/>
    </source>
</evidence>
<evidence type="ECO:0000313" key="3">
    <source>
        <dbReference type="Proteomes" id="UP001642482"/>
    </source>
</evidence>
<dbReference type="InterPro" id="IPR039896">
    <property type="entry name" value="Red-like"/>
</dbReference>
<feature type="compositionally biased region" description="Polar residues" evidence="1">
    <location>
        <begin position="383"/>
        <end position="396"/>
    </location>
</feature>
<gene>
    <name evidence="2" type="ORF">SEUCBS140593_005912</name>
</gene>
<name>A0ABP0C1H7_9PEZI</name>
<evidence type="ECO:0000313" key="2">
    <source>
        <dbReference type="EMBL" id="CAK7225466.1"/>
    </source>
</evidence>
<protein>
    <recommendedName>
        <fullName evidence="4">Red-like protein</fullName>
    </recommendedName>
</protein>
<keyword evidence="3" id="KW-1185">Reference proteome</keyword>
<proteinExistence type="predicted"/>
<feature type="compositionally biased region" description="Basic and acidic residues" evidence="1">
    <location>
        <begin position="316"/>
        <end position="332"/>
    </location>
</feature>
<feature type="compositionally biased region" description="Acidic residues" evidence="1">
    <location>
        <begin position="134"/>
        <end position="147"/>
    </location>
</feature>
<dbReference type="Proteomes" id="UP001642482">
    <property type="component" value="Unassembled WGS sequence"/>
</dbReference>
<feature type="compositionally biased region" description="Acidic residues" evidence="1">
    <location>
        <begin position="304"/>
        <end position="315"/>
    </location>
</feature>
<dbReference type="PANTHER" id="PTHR12765">
    <property type="entry name" value="RED PROTEIN IK FACTOR CYTOKINE IK"/>
    <property type="match status" value="1"/>
</dbReference>
<comment type="caution">
    <text evidence="2">The sequence shown here is derived from an EMBL/GenBank/DDBJ whole genome shotgun (WGS) entry which is preliminary data.</text>
</comment>
<feature type="compositionally biased region" description="Basic and acidic residues" evidence="1">
    <location>
        <begin position="505"/>
        <end position="525"/>
    </location>
</feature>